<dbReference type="Pfam" id="PF07589">
    <property type="entry name" value="PEP-CTERM"/>
    <property type="match status" value="1"/>
</dbReference>
<keyword evidence="4" id="KW-1185">Reference proteome</keyword>
<evidence type="ECO:0000313" key="3">
    <source>
        <dbReference type="EMBL" id="PIL41520.1"/>
    </source>
</evidence>
<sequence>MNSMKKLVCSAMAALALSMTSNAYAGYISADGYVGATTTYNFRSTTGLVGVELDDKNLTFTLPFAFTFFGKQFISGSNGWISGNGLLGLDIHSMDEPDKDDPEDERDAYCCNATYHQFSPTQTVVAGWFDMFGTVYTQTKGTAGNQEFIVTWESNEYDRNAPPTFLGAANRLQAILHEGSNSIEFQYAELNSLLHFASVGGIKGGELTKGMNYRDFESGVTLAELGLLITYQPLTAEIPEPGTVLLSGSAFAAIALARRRSRRAGKR</sequence>
<feature type="domain" description="Ice-binding protein C-terminal" evidence="2">
    <location>
        <begin position="238"/>
        <end position="260"/>
    </location>
</feature>
<name>A0A2G8T633_9BURK</name>
<feature type="chain" id="PRO_5013694852" description="Ice-binding protein C-terminal domain-containing protein" evidence="1">
    <location>
        <begin position="26"/>
        <end position="267"/>
    </location>
</feature>
<feature type="signal peptide" evidence="1">
    <location>
        <begin position="1"/>
        <end position="25"/>
    </location>
</feature>
<evidence type="ECO:0000259" key="2">
    <source>
        <dbReference type="Pfam" id="PF07589"/>
    </source>
</evidence>
<dbReference type="Proteomes" id="UP000228593">
    <property type="component" value="Unassembled WGS sequence"/>
</dbReference>
<comment type="caution">
    <text evidence="3">The sequence shown here is derived from an EMBL/GenBank/DDBJ whole genome shotgun (WGS) entry which is preliminary data.</text>
</comment>
<dbReference type="EMBL" id="PDOB01000001">
    <property type="protein sequence ID" value="PIL41520.1"/>
    <property type="molecule type" value="Genomic_DNA"/>
</dbReference>
<protein>
    <recommendedName>
        <fullName evidence="2">Ice-binding protein C-terminal domain-containing protein</fullName>
    </recommendedName>
</protein>
<evidence type="ECO:0000256" key="1">
    <source>
        <dbReference type="SAM" id="SignalP"/>
    </source>
</evidence>
<reference evidence="3 4" key="1">
    <citation type="submission" date="2017-10" db="EMBL/GenBank/DDBJ databases">
        <title>Massilia psychrophilum sp. nov., a novel purple-pigmented bacterium isolated from Tianshan glacier, Xinjiang Municipality, China.</title>
        <authorList>
            <person name="Wang H."/>
        </authorList>
    </citation>
    <scope>NUCLEOTIDE SEQUENCE [LARGE SCALE GENOMIC DNA]</scope>
    <source>
        <strain evidence="3 4">JCM 30813</strain>
    </source>
</reference>
<keyword evidence="1" id="KW-0732">Signal</keyword>
<gene>
    <name evidence="3" type="ORF">CR103_00205</name>
</gene>
<evidence type="ECO:0000313" key="4">
    <source>
        <dbReference type="Proteomes" id="UP000228593"/>
    </source>
</evidence>
<accession>A0A2G8T633</accession>
<dbReference type="AlphaFoldDB" id="A0A2G8T633"/>
<proteinExistence type="predicted"/>
<organism evidence="3 4">
    <name type="scientific">Massilia psychrophila</name>
    <dbReference type="NCBI Taxonomy" id="1603353"/>
    <lineage>
        <taxon>Bacteria</taxon>
        <taxon>Pseudomonadati</taxon>
        <taxon>Pseudomonadota</taxon>
        <taxon>Betaproteobacteria</taxon>
        <taxon>Burkholderiales</taxon>
        <taxon>Oxalobacteraceae</taxon>
        <taxon>Telluria group</taxon>
        <taxon>Massilia</taxon>
    </lineage>
</organism>
<dbReference type="InterPro" id="IPR013424">
    <property type="entry name" value="Ice-binding_C"/>
</dbReference>